<gene>
    <name evidence="1" type="ORF">H1P_1220012</name>
</gene>
<accession>A0A563VKI2</accession>
<dbReference type="AlphaFoldDB" id="A0A563VKI2"/>
<name>A0A563VKI2_9CYAN</name>
<protein>
    <submittedName>
        <fullName evidence="1">Uncharacterized protein</fullName>
    </submittedName>
</protein>
<evidence type="ECO:0000313" key="2">
    <source>
        <dbReference type="Proteomes" id="UP000320055"/>
    </source>
</evidence>
<keyword evidence="2" id="KW-1185">Reference proteome</keyword>
<dbReference type="EMBL" id="CAACVJ010000027">
    <property type="protein sequence ID" value="VEP11843.1"/>
    <property type="molecule type" value="Genomic_DNA"/>
</dbReference>
<dbReference type="Proteomes" id="UP000320055">
    <property type="component" value="Unassembled WGS sequence"/>
</dbReference>
<organism evidence="1 2">
    <name type="scientific">Hyella patelloides LEGE 07179</name>
    <dbReference type="NCBI Taxonomy" id="945734"/>
    <lineage>
        <taxon>Bacteria</taxon>
        <taxon>Bacillati</taxon>
        <taxon>Cyanobacteriota</taxon>
        <taxon>Cyanophyceae</taxon>
        <taxon>Pleurocapsales</taxon>
        <taxon>Hyellaceae</taxon>
        <taxon>Hyella</taxon>
    </lineage>
</organism>
<reference evidence="1 2" key="1">
    <citation type="submission" date="2019-01" db="EMBL/GenBank/DDBJ databases">
        <authorList>
            <person name="Brito A."/>
        </authorList>
    </citation>
    <scope>NUCLEOTIDE SEQUENCE [LARGE SCALE GENOMIC DNA]</scope>
    <source>
        <strain evidence="1">1</strain>
    </source>
</reference>
<sequence>MLSFFGIIEADKIIQNSNYRIVIQTIAPIIANPENISQIFLVVKFER</sequence>
<proteinExistence type="predicted"/>
<evidence type="ECO:0000313" key="1">
    <source>
        <dbReference type="EMBL" id="VEP11843.1"/>
    </source>
</evidence>